<dbReference type="Pfam" id="PF13426">
    <property type="entry name" value="PAS_9"/>
    <property type="match status" value="1"/>
</dbReference>
<dbReference type="PROSITE" id="PS50109">
    <property type="entry name" value="HIS_KIN"/>
    <property type="match status" value="1"/>
</dbReference>
<feature type="transmembrane region" description="Helical" evidence="7">
    <location>
        <begin position="244"/>
        <end position="265"/>
    </location>
</feature>
<evidence type="ECO:0000256" key="4">
    <source>
        <dbReference type="ARBA" id="ARBA00022679"/>
    </source>
</evidence>
<dbReference type="Gene3D" id="3.30.565.10">
    <property type="entry name" value="Histidine kinase-like ATPase, C-terminal domain"/>
    <property type="match status" value="1"/>
</dbReference>
<comment type="catalytic activity">
    <reaction evidence="1">
        <text>ATP + protein L-histidine = ADP + protein N-phospho-L-histidine.</text>
        <dbReference type="EC" id="2.7.13.3"/>
    </reaction>
</comment>
<dbReference type="PROSITE" id="PS50113">
    <property type="entry name" value="PAC"/>
    <property type="match status" value="1"/>
</dbReference>
<dbReference type="InterPro" id="IPR036890">
    <property type="entry name" value="HATPase_C_sf"/>
</dbReference>
<dbReference type="PRINTS" id="PR00344">
    <property type="entry name" value="BCTRLSENSOR"/>
</dbReference>
<dbReference type="Pfam" id="PF00512">
    <property type="entry name" value="HisKA"/>
    <property type="match status" value="1"/>
</dbReference>
<evidence type="ECO:0000259" key="10">
    <source>
        <dbReference type="PROSITE" id="PS50113"/>
    </source>
</evidence>
<evidence type="ECO:0000313" key="12">
    <source>
        <dbReference type="Proteomes" id="UP000094472"/>
    </source>
</evidence>
<dbReference type="CDD" id="cd00130">
    <property type="entry name" value="PAS"/>
    <property type="match status" value="1"/>
</dbReference>
<dbReference type="InterPro" id="IPR005467">
    <property type="entry name" value="His_kinase_dom"/>
</dbReference>
<evidence type="ECO:0000259" key="9">
    <source>
        <dbReference type="PROSITE" id="PS50112"/>
    </source>
</evidence>
<dbReference type="InterPro" id="IPR035965">
    <property type="entry name" value="PAS-like_dom_sf"/>
</dbReference>
<keyword evidence="3" id="KW-0597">Phosphoprotein</keyword>
<proteinExistence type="predicted"/>
<dbReference type="SMART" id="SM00091">
    <property type="entry name" value="PAS"/>
    <property type="match status" value="1"/>
</dbReference>
<protein>
    <recommendedName>
        <fullName evidence="2">histidine kinase</fullName>
        <ecNumber evidence="2">2.7.13.3</ecNumber>
    </recommendedName>
</protein>
<accession>A0A1E3W2K5</accession>
<evidence type="ECO:0000256" key="2">
    <source>
        <dbReference type="ARBA" id="ARBA00012438"/>
    </source>
</evidence>
<dbReference type="Gene3D" id="1.10.287.130">
    <property type="match status" value="1"/>
</dbReference>
<feature type="domain" description="PAS" evidence="9">
    <location>
        <begin position="288"/>
        <end position="340"/>
    </location>
</feature>
<feature type="transmembrane region" description="Helical" evidence="7">
    <location>
        <begin position="113"/>
        <end position="132"/>
    </location>
</feature>
<feature type="transmembrane region" description="Helical" evidence="7">
    <location>
        <begin position="40"/>
        <end position="57"/>
    </location>
</feature>
<evidence type="ECO:0000313" key="11">
    <source>
        <dbReference type="EMBL" id="ODR99741.1"/>
    </source>
</evidence>
<dbReference type="GO" id="GO:0005886">
    <property type="term" value="C:plasma membrane"/>
    <property type="evidence" value="ECO:0007669"/>
    <property type="project" value="TreeGrafter"/>
</dbReference>
<evidence type="ECO:0000259" key="8">
    <source>
        <dbReference type="PROSITE" id="PS50109"/>
    </source>
</evidence>
<dbReference type="SMART" id="SM00387">
    <property type="entry name" value="HATPase_c"/>
    <property type="match status" value="1"/>
</dbReference>
<dbReference type="Gene3D" id="3.30.450.20">
    <property type="entry name" value="PAS domain"/>
    <property type="match status" value="1"/>
</dbReference>
<reference evidence="11 12" key="1">
    <citation type="journal article" date="2016" name="Environ. Microbiol.">
        <title>New Methyloceanibacter diversity from North Sea sediments includes methanotroph containing solely the soluble methane monooxygenase.</title>
        <authorList>
            <person name="Vekeman B."/>
            <person name="Kerckhof F.M."/>
            <person name="Cremers G."/>
            <person name="de Vos P."/>
            <person name="Vandamme P."/>
            <person name="Boon N."/>
            <person name="Op den Camp H.J."/>
            <person name="Heylen K."/>
        </authorList>
    </citation>
    <scope>NUCLEOTIDE SEQUENCE [LARGE SCALE GENOMIC DNA]</scope>
    <source>
        <strain evidence="11 12">R-67175</strain>
    </source>
</reference>
<evidence type="ECO:0000256" key="1">
    <source>
        <dbReference type="ARBA" id="ARBA00000085"/>
    </source>
</evidence>
<keyword evidence="4" id="KW-0808">Transferase</keyword>
<feature type="domain" description="Histidine kinase" evidence="8">
    <location>
        <begin position="433"/>
        <end position="653"/>
    </location>
</feature>
<dbReference type="InterPro" id="IPR000700">
    <property type="entry name" value="PAS-assoc_C"/>
</dbReference>
<keyword evidence="7" id="KW-1133">Transmembrane helix</keyword>
<dbReference type="InterPro" id="IPR000014">
    <property type="entry name" value="PAS"/>
</dbReference>
<dbReference type="EC" id="2.7.13.3" evidence="2"/>
<dbReference type="PANTHER" id="PTHR43047:SF72">
    <property type="entry name" value="OSMOSENSING HISTIDINE PROTEIN KINASE SLN1"/>
    <property type="match status" value="1"/>
</dbReference>
<dbReference type="STRING" id="1774969.AUC69_09050"/>
<keyword evidence="5" id="KW-0418">Kinase</keyword>
<dbReference type="SMART" id="SM00388">
    <property type="entry name" value="HisKA"/>
    <property type="match status" value="1"/>
</dbReference>
<evidence type="ECO:0000256" key="7">
    <source>
        <dbReference type="SAM" id="Phobius"/>
    </source>
</evidence>
<name>A0A1E3W2K5_9HYPH</name>
<dbReference type="Pfam" id="PF02518">
    <property type="entry name" value="HATPase_c"/>
    <property type="match status" value="1"/>
</dbReference>
<keyword evidence="7" id="KW-0812">Transmembrane</keyword>
<dbReference type="CDD" id="cd16922">
    <property type="entry name" value="HATPase_EvgS-ArcB-TorS-like"/>
    <property type="match status" value="1"/>
</dbReference>
<dbReference type="InterPro" id="IPR003594">
    <property type="entry name" value="HATPase_dom"/>
</dbReference>
<organism evidence="11 12">
    <name type="scientific">Methyloceanibacter superfactus</name>
    <dbReference type="NCBI Taxonomy" id="1774969"/>
    <lineage>
        <taxon>Bacteria</taxon>
        <taxon>Pseudomonadati</taxon>
        <taxon>Pseudomonadota</taxon>
        <taxon>Alphaproteobacteria</taxon>
        <taxon>Hyphomicrobiales</taxon>
        <taxon>Hyphomicrobiaceae</taxon>
        <taxon>Methyloceanibacter</taxon>
    </lineage>
</organism>
<dbReference type="InterPro" id="IPR004358">
    <property type="entry name" value="Sig_transdc_His_kin-like_C"/>
</dbReference>
<dbReference type="SUPFAM" id="SSF55785">
    <property type="entry name" value="PYP-like sensor domain (PAS domain)"/>
    <property type="match status" value="1"/>
</dbReference>
<gene>
    <name evidence="11" type="ORF">AUC69_09050</name>
</gene>
<feature type="compositionally biased region" description="Polar residues" evidence="6">
    <location>
        <begin position="356"/>
        <end position="368"/>
    </location>
</feature>
<dbReference type="NCBIfam" id="TIGR00229">
    <property type="entry name" value="sensory_box"/>
    <property type="match status" value="1"/>
</dbReference>
<evidence type="ECO:0000256" key="3">
    <source>
        <dbReference type="ARBA" id="ARBA00022553"/>
    </source>
</evidence>
<feature type="transmembrane region" description="Helical" evidence="7">
    <location>
        <begin position="64"/>
        <end position="88"/>
    </location>
</feature>
<evidence type="ECO:0000256" key="5">
    <source>
        <dbReference type="ARBA" id="ARBA00022777"/>
    </source>
</evidence>
<feature type="region of interest" description="Disordered" evidence="6">
    <location>
        <begin position="349"/>
        <end position="373"/>
    </location>
</feature>
<feature type="transmembrane region" description="Helical" evidence="7">
    <location>
        <begin position="144"/>
        <end position="161"/>
    </location>
</feature>
<dbReference type="SUPFAM" id="SSF55874">
    <property type="entry name" value="ATPase domain of HSP90 chaperone/DNA topoisomerase II/histidine kinase"/>
    <property type="match status" value="1"/>
</dbReference>
<dbReference type="InterPro" id="IPR036097">
    <property type="entry name" value="HisK_dim/P_sf"/>
</dbReference>
<dbReference type="GO" id="GO:0000155">
    <property type="term" value="F:phosphorelay sensor kinase activity"/>
    <property type="evidence" value="ECO:0007669"/>
    <property type="project" value="InterPro"/>
</dbReference>
<dbReference type="SUPFAM" id="SSF47384">
    <property type="entry name" value="Homodimeric domain of signal transducing histidine kinase"/>
    <property type="match status" value="1"/>
</dbReference>
<feature type="transmembrane region" description="Helical" evidence="7">
    <location>
        <begin position="212"/>
        <end position="232"/>
    </location>
</feature>
<sequence length="663" mass="71462">MAATLIGVASVLLGLIVLAGWVFGVDAIKSIQPGWATMKANTAIGFILAGTALWSIQRRSITPWVVPVSIACALATVALGGITLIQYFTHVDLGIDQALFPTDDNEFLPGRPAPITAFNFTLLGVAMLLLCIKASGPRAAAQMVAIPVLTLSYVALLGYALSSSSLYQIPGFVSVAFHTAVGQMLLGIGTMASSPETGITRLLIGSGKGSRLARRLVLISVVLFPLLGWMRVEAELAGLVTAEMGVALLISLTLIIVLSFILLPIEALARAEVERERLGAAVVSSKRAENTIRNVLDAAPDGMLVVNRAGEIVMANTEAEKLFGYTHDELIGQSVDMLVPTRHQQIHGSHRGTFWSEPSTRPMSQGSKLSGLRKDGSEIPVEIALSPVQTDTGDLVISSIRDISERIRFFEALREKNIELERAAKAKDHFLANMSHELRTPLTVIIGFVKTLMMKVSGPLAAEQERQVLKIEANATHLLALLNDLLDLTKVQSGNEDISLEPVDVRSVLEDVETSLRPLAESKGLALQIECPQKYHLNRSSRRTLLQILLNLANNSIKFTNSGSVRIVIEGASQNTQTITRIHVIDTGIGIRPEDQEKLFHPFTQLNPDANQGGTGLGLHLSRSLAHSLGGEVTFRSLYGQGSTFTLTLREESEAPAQTRIAS</sequence>
<dbReference type="AlphaFoldDB" id="A0A1E3W2K5"/>
<dbReference type="CDD" id="cd00082">
    <property type="entry name" value="HisKA"/>
    <property type="match status" value="1"/>
</dbReference>
<keyword evidence="12" id="KW-1185">Reference proteome</keyword>
<dbReference type="Proteomes" id="UP000094472">
    <property type="component" value="Unassembled WGS sequence"/>
</dbReference>
<dbReference type="PROSITE" id="PS50112">
    <property type="entry name" value="PAS"/>
    <property type="match status" value="1"/>
</dbReference>
<comment type="caution">
    <text evidence="11">The sequence shown here is derived from an EMBL/GenBank/DDBJ whole genome shotgun (WGS) entry which is preliminary data.</text>
</comment>
<keyword evidence="7" id="KW-0472">Membrane</keyword>
<dbReference type="PANTHER" id="PTHR43047">
    <property type="entry name" value="TWO-COMPONENT HISTIDINE PROTEIN KINASE"/>
    <property type="match status" value="1"/>
</dbReference>
<dbReference type="GO" id="GO:0009927">
    <property type="term" value="F:histidine phosphotransfer kinase activity"/>
    <property type="evidence" value="ECO:0007669"/>
    <property type="project" value="TreeGrafter"/>
</dbReference>
<dbReference type="InterPro" id="IPR003661">
    <property type="entry name" value="HisK_dim/P_dom"/>
</dbReference>
<dbReference type="EMBL" id="LPWF01000016">
    <property type="protein sequence ID" value="ODR99741.1"/>
    <property type="molecule type" value="Genomic_DNA"/>
</dbReference>
<evidence type="ECO:0000256" key="6">
    <source>
        <dbReference type="SAM" id="MobiDB-lite"/>
    </source>
</evidence>
<feature type="domain" description="PAC" evidence="10">
    <location>
        <begin position="365"/>
        <end position="415"/>
    </location>
</feature>